<dbReference type="AlphaFoldDB" id="A0AAP0N5W7"/>
<reference evidence="1 2" key="1">
    <citation type="journal article" date="2024" name="Plant J.">
        <title>Genome sequences and population genomics reveal climatic adaptation and genomic divergence between two closely related sweetgum species.</title>
        <authorList>
            <person name="Xu W.Q."/>
            <person name="Ren C.Q."/>
            <person name="Zhang X.Y."/>
            <person name="Comes H.P."/>
            <person name="Liu X.H."/>
            <person name="Li Y.G."/>
            <person name="Kettle C.J."/>
            <person name="Jalonen R."/>
            <person name="Gaisberger H."/>
            <person name="Ma Y.Z."/>
            <person name="Qiu Y.X."/>
        </authorList>
    </citation>
    <scope>NUCLEOTIDE SEQUENCE [LARGE SCALE GENOMIC DNA]</scope>
    <source>
        <strain evidence="1">Hangzhou</strain>
    </source>
</reference>
<name>A0AAP0N5W7_LIQFO</name>
<accession>A0AAP0N5W7</accession>
<gene>
    <name evidence="1" type="ORF">L1049_025309</name>
</gene>
<comment type="caution">
    <text evidence="1">The sequence shown here is derived from an EMBL/GenBank/DDBJ whole genome shotgun (WGS) entry which is preliminary data.</text>
</comment>
<dbReference type="EMBL" id="JBBPBK010000327">
    <property type="protein sequence ID" value="KAK9265715.1"/>
    <property type="molecule type" value="Genomic_DNA"/>
</dbReference>
<dbReference type="Proteomes" id="UP001415857">
    <property type="component" value="Unassembled WGS sequence"/>
</dbReference>
<organism evidence="1 2">
    <name type="scientific">Liquidambar formosana</name>
    <name type="common">Formosan gum</name>
    <dbReference type="NCBI Taxonomy" id="63359"/>
    <lineage>
        <taxon>Eukaryota</taxon>
        <taxon>Viridiplantae</taxon>
        <taxon>Streptophyta</taxon>
        <taxon>Embryophyta</taxon>
        <taxon>Tracheophyta</taxon>
        <taxon>Spermatophyta</taxon>
        <taxon>Magnoliopsida</taxon>
        <taxon>eudicotyledons</taxon>
        <taxon>Gunneridae</taxon>
        <taxon>Pentapetalae</taxon>
        <taxon>Saxifragales</taxon>
        <taxon>Altingiaceae</taxon>
        <taxon>Liquidambar</taxon>
    </lineage>
</organism>
<evidence type="ECO:0000313" key="2">
    <source>
        <dbReference type="Proteomes" id="UP001415857"/>
    </source>
</evidence>
<sequence>MADVENRRKKSRTFNILKADPDFENCNGWSLTGDQERLPCIEGFQHRCFHGELDQGLNDGATLESNGY</sequence>
<evidence type="ECO:0000313" key="1">
    <source>
        <dbReference type="EMBL" id="KAK9265715.1"/>
    </source>
</evidence>
<keyword evidence="2" id="KW-1185">Reference proteome</keyword>
<proteinExistence type="predicted"/>
<protein>
    <submittedName>
        <fullName evidence="1">Uncharacterized protein</fullName>
    </submittedName>
</protein>